<evidence type="ECO:0000259" key="13">
    <source>
        <dbReference type="Pfam" id="PF21093"/>
    </source>
</evidence>
<evidence type="ECO:0000256" key="7">
    <source>
        <dbReference type="ARBA" id="ARBA00023242"/>
    </source>
</evidence>
<dbReference type="InterPro" id="IPR048883">
    <property type="entry name" value="Nup188_N-subdom_III"/>
</dbReference>
<keyword evidence="3" id="KW-0509">mRNA transport</keyword>
<dbReference type="InterPro" id="IPR018864">
    <property type="entry name" value="Nucleoporin_Nup188_N"/>
</dbReference>
<evidence type="ECO:0000256" key="1">
    <source>
        <dbReference type="ARBA" id="ARBA00004567"/>
    </source>
</evidence>
<evidence type="ECO:0000313" key="15">
    <source>
        <dbReference type="EMBL" id="AOW26578.1"/>
    </source>
</evidence>
<evidence type="ECO:0000256" key="3">
    <source>
        <dbReference type="ARBA" id="ARBA00022816"/>
    </source>
</evidence>
<dbReference type="Gene3D" id="1.25.10.70">
    <property type="match status" value="1"/>
</dbReference>
<evidence type="ECO:0000313" key="16">
    <source>
        <dbReference type="Proteomes" id="UP000000559"/>
    </source>
</evidence>
<evidence type="ECO:0000256" key="8">
    <source>
        <dbReference type="ARBA" id="ARBA00038387"/>
    </source>
</evidence>
<reference evidence="15 16" key="3">
    <citation type="journal article" date="2013" name="Genome Biol.">
        <title>Assembly of a phased diploid Candida albicans genome facilitates allele-specific measurements and provides a simple model for repeat and indel structure.</title>
        <authorList>
            <person name="Muzzey D."/>
            <person name="Schwartz K."/>
            <person name="Weissman J.S."/>
            <person name="Sherlock G."/>
        </authorList>
    </citation>
    <scope>NUCLEOTIDE SEQUENCE [LARGE SCALE GENOMIC DNA]</scope>
    <source>
        <strain evidence="16">SC5314 / ATCC MYA-2876</strain>
    </source>
</reference>
<evidence type="ECO:0000259" key="11">
    <source>
        <dbReference type="Pfam" id="PF10487"/>
    </source>
</evidence>
<dbReference type="RefSeq" id="XP_723494.2">
    <property type="nucleotide sequence ID" value="XM_718401.2"/>
</dbReference>
<reference evidence="15 16" key="2">
    <citation type="journal article" date="2007" name="Genome Biol.">
        <title>Assembly of the Candida albicans genome into sixteen supercontigs aligned on the eight chromosomes.</title>
        <authorList>
            <person name="van het Hoog M."/>
            <person name="Rast T.J."/>
            <person name="Martchenko M."/>
            <person name="Grindle S."/>
            <person name="Dignard D."/>
            <person name="Hogues H."/>
            <person name="Cuomo C."/>
            <person name="Berriman M."/>
            <person name="Scherer S."/>
            <person name="Magee B.B."/>
            <person name="Whiteway M."/>
            <person name="Chibana H."/>
            <person name="Nantel A."/>
            <person name="Magee P.T."/>
        </authorList>
    </citation>
    <scope>GENOME REANNOTATION</scope>
    <source>
        <strain evidence="16">SC5314 / ATCC MYA-2876</strain>
    </source>
</reference>
<dbReference type="InterPro" id="IPR041634">
    <property type="entry name" value="Nup188_C"/>
</dbReference>
<dbReference type="FunFam" id="1.25.10.70:FF:000007">
    <property type="entry name" value="Nup188p"/>
    <property type="match status" value="1"/>
</dbReference>
<dbReference type="Pfam" id="PF10487">
    <property type="entry name" value="Nup188_N"/>
    <property type="match status" value="1"/>
</dbReference>
<evidence type="ECO:0000256" key="10">
    <source>
        <dbReference type="SAM" id="MobiDB-lite"/>
    </source>
</evidence>
<dbReference type="FunCoup" id="A0A1D8PEL3">
    <property type="interactions" value="163"/>
</dbReference>
<evidence type="ECO:0000313" key="14">
    <source>
        <dbReference type="CGD" id="CAL0000201257"/>
    </source>
</evidence>
<dbReference type="AlphaFoldDB" id="A0A1D8PEL3"/>
<feature type="domain" description="Nuclear pore protein Nup188 C-terminal" evidence="12">
    <location>
        <begin position="1280"/>
        <end position="1618"/>
    </location>
</feature>
<comment type="similarity">
    <text evidence="8">Belongs to the Nup188 family.</text>
</comment>
<evidence type="ECO:0000256" key="2">
    <source>
        <dbReference type="ARBA" id="ARBA00022448"/>
    </source>
</evidence>
<feature type="domain" description="Nucleoporin Nup188 N-terminal subdomain III" evidence="13">
    <location>
        <begin position="562"/>
        <end position="974"/>
    </location>
</feature>
<dbReference type="PANTHER" id="PTHR31431:SF1">
    <property type="entry name" value="NUCLEOPORIN NUP188"/>
    <property type="match status" value="1"/>
</dbReference>
<protein>
    <recommendedName>
        <fullName evidence="9">Nucleoporin NUP188</fullName>
    </recommendedName>
</protein>
<evidence type="ECO:0000256" key="5">
    <source>
        <dbReference type="ARBA" id="ARBA00023010"/>
    </source>
</evidence>
<evidence type="ECO:0000256" key="9">
    <source>
        <dbReference type="ARBA" id="ARBA00040174"/>
    </source>
</evidence>
<dbReference type="Pfam" id="PF18378">
    <property type="entry name" value="Nup188_C"/>
    <property type="match status" value="1"/>
</dbReference>
<keyword evidence="7" id="KW-0539">Nucleus</keyword>
<gene>
    <name evidence="14 15" type="primary">NUP188</name>
    <name evidence="15" type="ordered locus">CAALFM_C109450CA</name>
    <name evidence="14" type="ordered locus">orf19.12271</name>
</gene>
<dbReference type="eggNOG" id="ENOG502QQFV">
    <property type="taxonomic scope" value="Eukaryota"/>
</dbReference>
<keyword evidence="4" id="KW-0653">Protein transport</keyword>
<dbReference type="OrthoDB" id="102511at2759"/>
<reference evidence="15 16" key="1">
    <citation type="journal article" date="2004" name="Proc. Natl. Acad. Sci. U.S.A.">
        <title>The diploid genome sequence of Candida albicans.</title>
        <authorList>
            <person name="Jones T."/>
            <person name="Federspiel N.A."/>
            <person name="Chibana H."/>
            <person name="Dungan J."/>
            <person name="Kalman S."/>
            <person name="Magee B.B."/>
            <person name="Newport G."/>
            <person name="Thorstenson Y.R."/>
            <person name="Agabian N."/>
            <person name="Magee P.T."/>
            <person name="Davis R.W."/>
            <person name="Scherer S."/>
        </authorList>
    </citation>
    <scope>NUCLEOTIDE SEQUENCE [LARGE SCALE GENOMIC DNA]</scope>
    <source>
        <strain evidence="16">SC5314 / ATCC MYA-2876</strain>
    </source>
</reference>
<keyword evidence="2" id="KW-0813">Transport</keyword>
<evidence type="ECO:0000256" key="6">
    <source>
        <dbReference type="ARBA" id="ARBA00023132"/>
    </source>
</evidence>
<keyword evidence="6" id="KW-0906">Nuclear pore complex</keyword>
<evidence type="ECO:0000256" key="4">
    <source>
        <dbReference type="ARBA" id="ARBA00022927"/>
    </source>
</evidence>
<dbReference type="SMR" id="A0A1D8PEL3"/>
<keyword evidence="16" id="KW-1185">Reference proteome</keyword>
<dbReference type="InParanoid" id="A0A1D8PEL3"/>
<dbReference type="GO" id="GO:0006606">
    <property type="term" value="P:protein import into nucleus"/>
    <property type="evidence" value="ECO:0000318"/>
    <property type="project" value="GO_Central"/>
</dbReference>
<dbReference type="CGD" id="CAL0000201257">
    <property type="gene designation" value="NUP188"/>
</dbReference>
<dbReference type="Pfam" id="PF21093">
    <property type="entry name" value="Nup188_N-subdom_III"/>
    <property type="match status" value="1"/>
</dbReference>
<dbReference type="InterPro" id="IPR044840">
    <property type="entry name" value="Nup188"/>
</dbReference>
<accession>A0A1D8PEL3</accession>
<feature type="region of interest" description="Disordered" evidence="10">
    <location>
        <begin position="1"/>
        <end position="20"/>
    </location>
</feature>
<dbReference type="PANTHER" id="PTHR31431">
    <property type="entry name" value="NUCLEOPORIN NUP188 HOMOLOG"/>
    <property type="match status" value="1"/>
</dbReference>
<dbReference type="GO" id="GO:0044611">
    <property type="term" value="C:nuclear pore inner ring"/>
    <property type="evidence" value="ECO:0000318"/>
    <property type="project" value="GO_Central"/>
</dbReference>
<dbReference type="EMBL" id="CP017623">
    <property type="protein sequence ID" value="AOW26578.1"/>
    <property type="molecule type" value="Genomic_DNA"/>
</dbReference>
<dbReference type="Proteomes" id="UP000000559">
    <property type="component" value="Chromosome 1"/>
</dbReference>
<sequence>MSLSISQSDKSASKSNTGLPLKPIQPTQYWTFDNALSLLRNCQDPYLADALDEFLLSSKEVLLNPSPFTLKNDKQSPNSQTRDISLRGILYTNISAQDTSDGKLLSNLLNLDVLETIRVICQTNKKIPCKTAPPQLEAIKSKLHDEKYYENKRLQLYSSKILRERRIILKIVTELLNNKSNSYASSSIQNLGKEIFLSKQYLESLIESIGNASQSLMKRSYITGINKEIDETIHNETVLFCIEACKVLIELSVQNANVDAQAVHSWFKLMRDTNYSVALGPYVSYHEAFSILQGLFTVLTIQYLNLNNSFDSVNETSSSSYMADVQVFKYVNDAIANTANNNSVVLYSWSIILLRKFYFLQEYPELPNSEKFLSQFNLSQLEHTINLVNQKCDNLDVFSSLKKLNELLKFDKLYSAILSTLIIASLPLITLTSEVTSCILSIIGNCPNNVIESFFENNATQNAIIIARTKFPLILSPYIQVASINGNFALHEFNDLKSYIQVFKKEEFNNMYQIDDQNTELVKTTKFIDVYPPFEANKKLSMVLSLGTKAKILPSANPDEVLVTFLYNYNGWAFLGRVLQNVSKIFNNSDSETMELVINILNLLNNVVIDNGVDDSKMVLEAMSAYTDDSDILEVILRLLEQGLHLRNVKLLVSVVNLLTNLMPFLSYRIWPYLSKSALFAQNGKEGLAAVIFGSIEMVNGDYNFTVSLIKLAEALIQNCLSLDQDYPEKSKSVIMLRFVGHLVDLFETFLYCRYNEQCQKLEIGVLLLDTFSTILASVYGIDEGVPANTKVTKVFADAASRILDSFLISDEDSPRAARSIITMIENLSQDLDLYELTDSSSFWYDNWIHCALSFSRLIITIRTSEHLKPSAFEKSLFTKTSDLVLSYSRFESVRKDILDLLTALTSGDWPDGTAPSLLSHLGSENAQVLLHSLAADLDNLFDDYKMKISLYDFICAVMEGKQEGLAVLFITGRDVFGDYTSKDDTEATKKLSLLQILKKNIRDMRYYPNSVSIHLVDAIALACNSWTTAKESEHDDEFIQTLIGRVKLQILDPPDSSESFISRCYELKLVSKIAEILALYLFTARSEKTRDKIVGFVNSDEFNDLAKTKFTITNYQPSLDSNLKITFENAFPKFKLSQFTSGLTKRNRFGITSVYNLPLMDSLFKNELDWQQIREQVIASSINLQYLNSQLASAKSFGALITSFCRKYDAPLHSRVLDFVNYLLKVNINEGVPTESFQSIYTERVELAFYLIYTYFSRTKSSDIDDKKILEIVKNASTLLSSSSMNFFTNLAESRGCYKPLLKLIYCSLKLIRDASLVLAEYLSLFRDLFNAIVIKGTQILLIEVQNDVYLARTRKNFKSPKMNDRIDDLMIILSVLKVFVGAQFGSILHEEIALSIKENGTINSLLNLYSFAHSIEVNDEFIFARLSLMYLLELMSVNIIAEKVIASGLFLVLLESPISRPIRTGGVSISHGIHYHRLWTNGILPIIITSLFKLGASVVPEVCVVLQLFGKQTQYCIESWSRDSSSSKVSTALVAETSQILLIYDLLKSMDVNEYLKSIENVVIDDTIDMRIFPGLESESRREDFVDCIENLLKHPKFLSSRIIPSSVEEQQIIERGGKVFEKFVHSLIDEIRDFKDYFN</sequence>
<name>A0A1D8PEL3_CANAL</name>
<evidence type="ECO:0000259" key="12">
    <source>
        <dbReference type="Pfam" id="PF18378"/>
    </source>
</evidence>
<proteinExistence type="inferred from homology"/>
<dbReference type="DNASU" id="3634858"/>
<dbReference type="VEuPathDB" id="FungiDB:C1_09450C_A"/>
<comment type="subcellular location">
    <subcellularLocation>
        <location evidence="1">Nucleus</location>
        <location evidence="1">Nuclear pore complex</location>
    </subcellularLocation>
</comment>
<dbReference type="GO" id="GO:0017056">
    <property type="term" value="F:structural constituent of nuclear pore"/>
    <property type="evidence" value="ECO:0000318"/>
    <property type="project" value="GO_Central"/>
</dbReference>
<dbReference type="GeneID" id="3634858"/>
<keyword evidence="5" id="KW-0811">Translocation</keyword>
<dbReference type="KEGG" id="cal:CAALFM_C109450CA"/>
<dbReference type="STRING" id="237561.A0A1D8PEL3"/>
<dbReference type="GO" id="GO:0051028">
    <property type="term" value="P:mRNA transport"/>
    <property type="evidence" value="ECO:0007669"/>
    <property type="project" value="UniProtKB-KW"/>
</dbReference>
<feature type="compositionally biased region" description="Low complexity" evidence="10">
    <location>
        <begin position="1"/>
        <end position="15"/>
    </location>
</feature>
<organism evidence="15 16">
    <name type="scientific">Candida albicans (strain SC5314 / ATCC MYA-2876)</name>
    <name type="common">Yeast</name>
    <dbReference type="NCBI Taxonomy" id="237561"/>
    <lineage>
        <taxon>Eukaryota</taxon>
        <taxon>Fungi</taxon>
        <taxon>Dikarya</taxon>
        <taxon>Ascomycota</taxon>
        <taxon>Saccharomycotina</taxon>
        <taxon>Pichiomycetes</taxon>
        <taxon>Debaryomycetaceae</taxon>
        <taxon>Candida/Lodderomyces clade</taxon>
        <taxon>Candida</taxon>
    </lineage>
</organism>
<feature type="domain" description="Nucleoporin Nup188 N-terminal" evidence="11">
    <location>
        <begin position="50"/>
        <end position="512"/>
    </location>
</feature>
<dbReference type="GO" id="GO:0006405">
    <property type="term" value="P:RNA export from nucleus"/>
    <property type="evidence" value="ECO:0000318"/>
    <property type="project" value="GO_Central"/>
</dbReference>